<sequence>MGASQAMGSASQMEERYFLQKVKLGQGSFGTVYRAVDRKSEELVAIKQLDKRALPQRGIGRQQVNKEIAILRTCAHVNVTELHGAYEDANCIYLALEYCDGGDFADKVKDRSTLGLTLGIPSVNGGSS</sequence>
<keyword evidence="2" id="KW-0808">Transferase</keyword>
<evidence type="ECO:0000313" key="8">
    <source>
        <dbReference type="EMBL" id="CAK0850278.1"/>
    </source>
</evidence>
<proteinExistence type="predicted"/>
<dbReference type="PROSITE" id="PS00107">
    <property type="entry name" value="PROTEIN_KINASE_ATP"/>
    <property type="match status" value="1"/>
</dbReference>
<evidence type="ECO:0000256" key="2">
    <source>
        <dbReference type="ARBA" id="ARBA00022679"/>
    </source>
</evidence>
<dbReference type="PANTHER" id="PTHR24350">
    <property type="entry name" value="SERINE/THREONINE-PROTEIN KINASE IAL-RELATED"/>
    <property type="match status" value="1"/>
</dbReference>
<dbReference type="InterPro" id="IPR017441">
    <property type="entry name" value="Protein_kinase_ATP_BS"/>
</dbReference>
<comment type="caution">
    <text evidence="8">The sequence shown here is derived from an EMBL/GenBank/DDBJ whole genome shotgun (WGS) entry which is preliminary data.</text>
</comment>
<evidence type="ECO:0000256" key="6">
    <source>
        <dbReference type="PROSITE-ProRule" id="PRU10141"/>
    </source>
</evidence>
<evidence type="ECO:0000256" key="4">
    <source>
        <dbReference type="ARBA" id="ARBA00022777"/>
    </source>
</evidence>
<dbReference type="Pfam" id="PF00069">
    <property type="entry name" value="Pkinase"/>
    <property type="match status" value="1"/>
</dbReference>
<keyword evidence="9" id="KW-1185">Reference proteome</keyword>
<keyword evidence="4" id="KW-0418">Kinase</keyword>
<dbReference type="EMBL" id="CAUYUJ010015134">
    <property type="protein sequence ID" value="CAK0850278.1"/>
    <property type="molecule type" value="Genomic_DNA"/>
</dbReference>
<protein>
    <recommendedName>
        <fullName evidence="7">Protein kinase domain-containing protein</fullName>
    </recommendedName>
</protein>
<evidence type="ECO:0000256" key="5">
    <source>
        <dbReference type="ARBA" id="ARBA00022840"/>
    </source>
</evidence>
<dbReference type="Gene3D" id="1.10.510.10">
    <property type="entry name" value="Transferase(Phosphotransferase) domain 1"/>
    <property type="match status" value="1"/>
</dbReference>
<dbReference type="Proteomes" id="UP001189429">
    <property type="component" value="Unassembled WGS sequence"/>
</dbReference>
<dbReference type="PROSITE" id="PS50011">
    <property type="entry name" value="PROTEIN_KINASE_DOM"/>
    <property type="match status" value="1"/>
</dbReference>
<dbReference type="InterPro" id="IPR030616">
    <property type="entry name" value="Aur-like"/>
</dbReference>
<organism evidence="8 9">
    <name type="scientific">Prorocentrum cordatum</name>
    <dbReference type="NCBI Taxonomy" id="2364126"/>
    <lineage>
        <taxon>Eukaryota</taxon>
        <taxon>Sar</taxon>
        <taxon>Alveolata</taxon>
        <taxon>Dinophyceae</taxon>
        <taxon>Prorocentrales</taxon>
        <taxon>Prorocentraceae</taxon>
        <taxon>Prorocentrum</taxon>
    </lineage>
</organism>
<dbReference type="InterPro" id="IPR000719">
    <property type="entry name" value="Prot_kinase_dom"/>
</dbReference>
<keyword evidence="3 6" id="KW-0547">Nucleotide-binding</keyword>
<dbReference type="SUPFAM" id="SSF56112">
    <property type="entry name" value="Protein kinase-like (PK-like)"/>
    <property type="match status" value="1"/>
</dbReference>
<evidence type="ECO:0000256" key="1">
    <source>
        <dbReference type="ARBA" id="ARBA00022527"/>
    </source>
</evidence>
<dbReference type="InterPro" id="IPR011009">
    <property type="entry name" value="Kinase-like_dom_sf"/>
</dbReference>
<dbReference type="SMART" id="SM00220">
    <property type="entry name" value="S_TKc"/>
    <property type="match status" value="1"/>
</dbReference>
<gene>
    <name evidence="8" type="ORF">PCOR1329_LOCUS42711</name>
</gene>
<keyword evidence="1" id="KW-0723">Serine/threonine-protein kinase</keyword>
<feature type="domain" description="Protein kinase" evidence="7">
    <location>
        <begin position="18"/>
        <end position="128"/>
    </location>
</feature>
<evidence type="ECO:0000313" key="9">
    <source>
        <dbReference type="Proteomes" id="UP001189429"/>
    </source>
</evidence>
<reference evidence="8" key="1">
    <citation type="submission" date="2023-10" db="EMBL/GenBank/DDBJ databases">
        <authorList>
            <person name="Chen Y."/>
            <person name="Shah S."/>
            <person name="Dougan E. K."/>
            <person name="Thang M."/>
            <person name="Chan C."/>
        </authorList>
    </citation>
    <scope>NUCLEOTIDE SEQUENCE [LARGE SCALE GENOMIC DNA]</scope>
</reference>
<keyword evidence="5 6" id="KW-0067">ATP-binding</keyword>
<name>A0ABN9TWM8_9DINO</name>
<evidence type="ECO:0000259" key="7">
    <source>
        <dbReference type="PROSITE" id="PS50011"/>
    </source>
</evidence>
<evidence type="ECO:0000256" key="3">
    <source>
        <dbReference type="ARBA" id="ARBA00022741"/>
    </source>
</evidence>
<accession>A0ABN9TWM8</accession>
<feature type="binding site" evidence="6">
    <location>
        <position position="47"/>
    </location>
    <ligand>
        <name>ATP</name>
        <dbReference type="ChEBI" id="CHEBI:30616"/>
    </ligand>
</feature>